<organism evidence="1 2">
    <name type="scientific">Spirodela intermedia</name>
    <name type="common">Intermediate duckweed</name>
    <dbReference type="NCBI Taxonomy" id="51605"/>
    <lineage>
        <taxon>Eukaryota</taxon>
        <taxon>Viridiplantae</taxon>
        <taxon>Streptophyta</taxon>
        <taxon>Embryophyta</taxon>
        <taxon>Tracheophyta</taxon>
        <taxon>Spermatophyta</taxon>
        <taxon>Magnoliopsida</taxon>
        <taxon>Liliopsida</taxon>
        <taxon>Araceae</taxon>
        <taxon>Lemnoideae</taxon>
        <taxon>Spirodela</taxon>
    </lineage>
</organism>
<dbReference type="Proteomes" id="UP000663760">
    <property type="component" value="Chromosome 2"/>
</dbReference>
<evidence type="ECO:0000313" key="2">
    <source>
        <dbReference type="Proteomes" id="UP000663760"/>
    </source>
</evidence>
<protein>
    <submittedName>
        <fullName evidence="1">Uncharacterized protein</fullName>
    </submittedName>
</protein>
<name>A0A7I8K157_SPIIN</name>
<dbReference type="AlphaFoldDB" id="A0A7I8K157"/>
<reference evidence="1" key="1">
    <citation type="submission" date="2020-02" db="EMBL/GenBank/DDBJ databases">
        <authorList>
            <person name="Scholz U."/>
            <person name="Mascher M."/>
            <person name="Fiebig A."/>
        </authorList>
    </citation>
    <scope>NUCLEOTIDE SEQUENCE</scope>
</reference>
<evidence type="ECO:0000313" key="1">
    <source>
        <dbReference type="EMBL" id="CAA7390676.1"/>
    </source>
</evidence>
<accession>A0A7I8K157</accession>
<proteinExistence type="predicted"/>
<dbReference type="OrthoDB" id="1719918at2759"/>
<sequence>MEEREVVQRPLWTTRSKFNALTLSLEQYNNLDKISLDEVIGSLTIHELWLKDPHLVKEVDTMAAAKAKAVAIVDIYLLTTRKNNSINHKFNVTITLMLKLKIWSCLHLGRRLQSLRMSLKKVSLTNTSILLKFT</sequence>
<dbReference type="EMBL" id="LR746265">
    <property type="protein sequence ID" value="CAA7390676.1"/>
    <property type="molecule type" value="Genomic_DNA"/>
</dbReference>
<gene>
    <name evidence="1" type="ORF">SI8410_02002119</name>
</gene>
<keyword evidence="2" id="KW-1185">Reference proteome</keyword>